<evidence type="ECO:0000256" key="6">
    <source>
        <dbReference type="ARBA" id="ARBA00038076"/>
    </source>
</evidence>
<dbReference type="Proteomes" id="UP001595690">
    <property type="component" value="Unassembled WGS sequence"/>
</dbReference>
<dbReference type="PANTHER" id="PTHR30572:SF4">
    <property type="entry name" value="ABC TRANSPORTER PERMEASE YTRF"/>
    <property type="match status" value="1"/>
</dbReference>
<reference evidence="11" key="1">
    <citation type="journal article" date="2019" name="Int. J. Syst. Evol. Microbiol.">
        <title>The Global Catalogue of Microorganisms (GCM) 10K type strain sequencing project: providing services to taxonomists for standard genome sequencing and annotation.</title>
        <authorList>
            <consortium name="The Broad Institute Genomics Platform"/>
            <consortium name="The Broad Institute Genome Sequencing Center for Infectious Disease"/>
            <person name="Wu L."/>
            <person name="Ma J."/>
        </authorList>
    </citation>
    <scope>NUCLEOTIDE SEQUENCE [LARGE SCALE GENOMIC DNA]</scope>
    <source>
        <strain evidence="11">CGMCC 4.7405</strain>
    </source>
</reference>
<evidence type="ECO:0000256" key="3">
    <source>
        <dbReference type="ARBA" id="ARBA00022692"/>
    </source>
</evidence>
<feature type="transmembrane region" description="Helical" evidence="8">
    <location>
        <begin position="316"/>
        <end position="337"/>
    </location>
</feature>
<proteinExistence type="inferred from homology"/>
<gene>
    <name evidence="10" type="ORF">ACFOWZ_34290</name>
</gene>
<keyword evidence="5 8" id="KW-0472">Membrane</keyword>
<comment type="similarity">
    <text evidence="6">Belongs to the ABC-4 integral membrane protein family.</text>
</comment>
<organism evidence="10 11">
    <name type="scientific">Lentzea rhizosphaerae</name>
    <dbReference type="NCBI Taxonomy" id="2041025"/>
    <lineage>
        <taxon>Bacteria</taxon>
        <taxon>Bacillati</taxon>
        <taxon>Actinomycetota</taxon>
        <taxon>Actinomycetes</taxon>
        <taxon>Pseudonocardiales</taxon>
        <taxon>Pseudonocardiaceae</taxon>
        <taxon>Lentzea</taxon>
    </lineage>
</organism>
<feature type="transmembrane region" description="Helical" evidence="8">
    <location>
        <begin position="430"/>
        <end position="455"/>
    </location>
</feature>
<sequence length="879" mass="91652">MNGWRAALRIAWREALRSRGRSALVVALILVPVAALSFTAVVFDSTELTPSEDAARRMGAAEALVSWPHRGPVIQEPTKDRAIPQGNAEGPGPSEERLRSLLPGTELVPVERGGVNIRTTAGVGRAGVRMLDLGNPLTKGMITVLEGRPATTASEIALSRRAMTRTGATPGGTVTTEDGRTFTVVGVIEDPNRLDDTTVVALPGTFDQAERSWLVTTPIDWAKVKELNRSGIAVLSRSVLHNLPSAADRYPQLPDSNEITADILVLFAGLAVLEMSLLAGSAMAVGARRRKRDLALISAVGGAPGHVRRIVLADGVVVGVLAALGGVALGVLAAVLTRPLVEWIVAERFGAQRFFPSALAALALLAVVTGVLAALVPAWISSRQDVVTALAGRRGITRSRRRWLVLGLVLIAAGAVTGVLSAISMQVVGILSALILTEVGLVLCTPALLGLLAKAGRWLPVALRIALRDASRNRTAAAPAISAVMAAVIGAMIVSVILTSQAEQDANRLAGTMGDVSVYRPDDLSQSNTNTTVPASVATAIRNAMPVAETHEIKLLACDGGPCFAHIRPPADRECPYSLDVLHREPTEAEQQSALADQRCTGVNQAHRYFGTVTSPNGFLAVAPPEAAKSLLHLQPEDVAATETALRQGRIVVNDQSLVSGDQVLLATGTQATTIPAPGHAIPQRLKAPLAMMTEETARSLGFKVSAFTTYATTTRIPTESEQDALTAALGGEYEVQVVRPTESDDQQALGILGLVAGIITLAAAALATGLAAADGRKDLTTLAAVGASPTLRKLLSLSQAGVIAGIGGLLGTAAGVGSALALLAALNVGYATHWPQPELNPLTIPWPNVLISLLVVPTVAMLGAALVTRSRLPIERRE</sequence>
<dbReference type="InterPro" id="IPR003838">
    <property type="entry name" value="ABC3_permease_C"/>
</dbReference>
<evidence type="ECO:0000256" key="5">
    <source>
        <dbReference type="ARBA" id="ARBA00023136"/>
    </source>
</evidence>
<comment type="subcellular location">
    <subcellularLocation>
        <location evidence="1">Cell membrane</location>
        <topology evidence="1">Multi-pass membrane protein</topology>
    </subcellularLocation>
</comment>
<feature type="transmembrane region" description="Helical" evidence="8">
    <location>
        <begin position="263"/>
        <end position="285"/>
    </location>
</feature>
<feature type="transmembrane region" description="Helical" evidence="8">
    <location>
        <begin position="357"/>
        <end position="382"/>
    </location>
</feature>
<evidence type="ECO:0000256" key="8">
    <source>
        <dbReference type="SAM" id="Phobius"/>
    </source>
</evidence>
<feature type="region of interest" description="Disordered" evidence="7">
    <location>
        <begin position="71"/>
        <end position="98"/>
    </location>
</feature>
<feature type="transmembrane region" description="Helical" evidence="8">
    <location>
        <begin position="476"/>
        <end position="498"/>
    </location>
</feature>
<evidence type="ECO:0000313" key="10">
    <source>
        <dbReference type="EMBL" id="MFC3896573.1"/>
    </source>
</evidence>
<keyword evidence="3 8" id="KW-0812">Transmembrane</keyword>
<name>A0ABV8C3L4_9PSEU</name>
<evidence type="ECO:0000259" key="9">
    <source>
        <dbReference type="Pfam" id="PF02687"/>
    </source>
</evidence>
<keyword evidence="4 8" id="KW-1133">Transmembrane helix</keyword>
<dbReference type="Pfam" id="PF02687">
    <property type="entry name" value="FtsX"/>
    <property type="match status" value="1"/>
</dbReference>
<keyword evidence="11" id="KW-1185">Reference proteome</keyword>
<comment type="caution">
    <text evidence="10">The sequence shown here is derived from an EMBL/GenBank/DDBJ whole genome shotgun (WGS) entry which is preliminary data.</text>
</comment>
<dbReference type="EMBL" id="JBHRZI010000030">
    <property type="protein sequence ID" value="MFC3896573.1"/>
    <property type="molecule type" value="Genomic_DNA"/>
</dbReference>
<accession>A0ABV8C3L4</accession>
<feature type="transmembrane region" description="Helical" evidence="8">
    <location>
        <begin position="403"/>
        <end position="424"/>
    </location>
</feature>
<feature type="transmembrane region" description="Helical" evidence="8">
    <location>
        <begin position="749"/>
        <end position="774"/>
    </location>
</feature>
<feature type="transmembrane region" description="Helical" evidence="8">
    <location>
        <begin position="847"/>
        <end position="868"/>
    </location>
</feature>
<feature type="domain" description="ABC3 transporter permease C-terminal" evidence="9">
    <location>
        <begin position="266"/>
        <end position="383"/>
    </location>
</feature>
<dbReference type="PANTHER" id="PTHR30572">
    <property type="entry name" value="MEMBRANE COMPONENT OF TRANSPORTER-RELATED"/>
    <property type="match status" value="1"/>
</dbReference>
<evidence type="ECO:0000313" key="11">
    <source>
        <dbReference type="Proteomes" id="UP001595690"/>
    </source>
</evidence>
<evidence type="ECO:0000256" key="4">
    <source>
        <dbReference type="ARBA" id="ARBA00022989"/>
    </source>
</evidence>
<dbReference type="InterPro" id="IPR050250">
    <property type="entry name" value="Macrolide_Exporter_MacB"/>
</dbReference>
<protein>
    <submittedName>
        <fullName evidence="10">FtsX-like permease family protein</fullName>
    </submittedName>
</protein>
<evidence type="ECO:0000256" key="2">
    <source>
        <dbReference type="ARBA" id="ARBA00022475"/>
    </source>
</evidence>
<evidence type="ECO:0000256" key="1">
    <source>
        <dbReference type="ARBA" id="ARBA00004651"/>
    </source>
</evidence>
<evidence type="ECO:0000256" key="7">
    <source>
        <dbReference type="SAM" id="MobiDB-lite"/>
    </source>
</evidence>
<dbReference type="RefSeq" id="WP_382378107.1">
    <property type="nucleotide sequence ID" value="NZ_JBHRZI010000030.1"/>
</dbReference>
<keyword evidence="2" id="KW-1003">Cell membrane</keyword>
<feature type="transmembrane region" description="Helical" evidence="8">
    <location>
        <begin position="803"/>
        <end position="827"/>
    </location>
</feature>